<feature type="compositionally biased region" description="Acidic residues" evidence="1">
    <location>
        <begin position="515"/>
        <end position="529"/>
    </location>
</feature>
<feature type="compositionally biased region" description="Low complexity" evidence="1">
    <location>
        <begin position="434"/>
        <end position="447"/>
    </location>
</feature>
<dbReference type="InterPro" id="IPR039975">
    <property type="entry name" value="IFT52"/>
</dbReference>
<dbReference type="InterPro" id="IPR029062">
    <property type="entry name" value="Class_I_gatase-like"/>
</dbReference>
<evidence type="ECO:0000313" key="5">
    <source>
        <dbReference type="EMBL" id="ERT06287.1"/>
    </source>
</evidence>
<name>U7QG69_9CYAN</name>
<keyword evidence="2" id="KW-1133">Transmembrane helix</keyword>
<keyword evidence="2" id="KW-0472">Membrane</keyword>
<dbReference type="PATRIC" id="fig|1348334.3.peg.3647"/>
<feature type="transmembrane region" description="Helical" evidence="2">
    <location>
        <begin position="12"/>
        <end position="33"/>
    </location>
</feature>
<comment type="caution">
    <text evidence="5">The sequence shown here is derived from an EMBL/GenBank/DDBJ whole genome shotgun (WGS) entry which is preliminary data.</text>
</comment>
<dbReference type="AlphaFoldDB" id="U7QG69"/>
<accession>U7QG69</accession>
<evidence type="ECO:0000256" key="1">
    <source>
        <dbReference type="SAM" id="MobiDB-lite"/>
    </source>
</evidence>
<dbReference type="RefSeq" id="WP_023067510.1">
    <property type="nucleotide sequence ID" value="NZ_AUZM01000039.1"/>
</dbReference>
<dbReference type="InterPro" id="IPR055396">
    <property type="entry name" value="DUF7088"/>
</dbReference>
<dbReference type="Pfam" id="PF23357">
    <property type="entry name" value="DUF7088"/>
    <property type="match status" value="1"/>
</dbReference>
<dbReference type="PANTHER" id="PTHR12969">
    <property type="entry name" value="NGD5/OSM-6/IFT52"/>
    <property type="match status" value="1"/>
</dbReference>
<dbReference type="SUPFAM" id="SSF52317">
    <property type="entry name" value="Class I glutamine amidotransferase-like"/>
    <property type="match status" value="1"/>
</dbReference>
<evidence type="ECO:0000259" key="3">
    <source>
        <dbReference type="Pfam" id="PF09822"/>
    </source>
</evidence>
<feature type="transmembrane region" description="Helical" evidence="2">
    <location>
        <begin position="39"/>
        <end position="61"/>
    </location>
</feature>
<evidence type="ECO:0000313" key="6">
    <source>
        <dbReference type="Proteomes" id="UP000017127"/>
    </source>
</evidence>
<keyword evidence="2" id="KW-0812">Transmembrane</keyword>
<evidence type="ECO:0000256" key="2">
    <source>
        <dbReference type="SAM" id="Phobius"/>
    </source>
</evidence>
<feature type="domain" description="DUF7088" evidence="4">
    <location>
        <begin position="112"/>
        <end position="184"/>
    </location>
</feature>
<gene>
    <name evidence="5" type="ORF">M595_3769</name>
</gene>
<dbReference type="Pfam" id="PF09822">
    <property type="entry name" value="ABC_transp_aux"/>
    <property type="match status" value="1"/>
</dbReference>
<proteinExistence type="predicted"/>
<feature type="transmembrane region" description="Helical" evidence="2">
    <location>
        <begin position="595"/>
        <end position="616"/>
    </location>
</feature>
<feature type="domain" description="ABC-type uncharacterised transport system" evidence="3">
    <location>
        <begin position="223"/>
        <end position="428"/>
    </location>
</feature>
<feature type="compositionally biased region" description="Acidic residues" evidence="1">
    <location>
        <begin position="448"/>
        <end position="493"/>
    </location>
</feature>
<feature type="transmembrane region" description="Helical" evidence="2">
    <location>
        <begin position="82"/>
        <end position="102"/>
    </location>
</feature>
<dbReference type="Proteomes" id="UP000017127">
    <property type="component" value="Unassembled WGS sequence"/>
</dbReference>
<dbReference type="EMBL" id="AUZM01000039">
    <property type="protein sequence ID" value="ERT06287.1"/>
    <property type="molecule type" value="Genomic_DNA"/>
</dbReference>
<keyword evidence="6" id="KW-1185">Reference proteome</keyword>
<dbReference type="OrthoDB" id="501439at2"/>
<dbReference type="InterPro" id="IPR019196">
    <property type="entry name" value="ABC_transp_unknown"/>
</dbReference>
<organism evidence="5 6">
    <name type="scientific">Lyngbya aestuarii BL J</name>
    <dbReference type="NCBI Taxonomy" id="1348334"/>
    <lineage>
        <taxon>Bacteria</taxon>
        <taxon>Bacillati</taxon>
        <taxon>Cyanobacteriota</taxon>
        <taxon>Cyanophyceae</taxon>
        <taxon>Oscillatoriophycideae</taxon>
        <taxon>Oscillatoriales</taxon>
        <taxon>Microcoleaceae</taxon>
        <taxon>Lyngbya</taxon>
    </lineage>
</organism>
<feature type="region of interest" description="Disordered" evidence="1">
    <location>
        <begin position="432"/>
        <end position="530"/>
    </location>
</feature>
<reference evidence="5 6" key="1">
    <citation type="journal article" date="2013" name="Front. Microbiol.">
        <title>Comparative genomic analyses of the cyanobacterium, Lyngbya aestuarii BL J, a powerful hydrogen producer.</title>
        <authorList>
            <person name="Kothari A."/>
            <person name="Vaughn M."/>
            <person name="Garcia-Pichel F."/>
        </authorList>
    </citation>
    <scope>NUCLEOTIDE SEQUENCE [LARGE SCALE GENOMIC DNA]</scope>
    <source>
        <strain evidence="5 6">BL J</strain>
    </source>
</reference>
<dbReference type="PANTHER" id="PTHR12969:SF7">
    <property type="entry name" value="INTRAFLAGELLAR TRANSPORT PROTEIN 52 HOMOLOG"/>
    <property type="match status" value="1"/>
</dbReference>
<evidence type="ECO:0000259" key="4">
    <source>
        <dbReference type="Pfam" id="PF23357"/>
    </source>
</evidence>
<sequence length="619" mass="68574">MKQKTAPSWKFFKYTFWLGPFLMIMGLSAGFVSGSWEPVPLGLIIAGAVIIGLWFLFRVYFRQGDSLKHPYWSRRSTQAGTNAFAATVSVFLIVGLINFLAVRHAVRLDLTENQQFTLAPQTQTLLTNLEQPIKVLVFDRSGNPQAKELLDQYRRIAPEQFNYEFVDPQVQPGVAQEYGVSEFGVVYLESGDRRQSLRKESSEALTEAQLTNGIEQLLSNRIPKIYFLQGHGERPLTDGQGGLKNAVNALDEKNFVIEPLTLTQQSTIPEDADVIVVAGPQRPLFEGEVEALDEYLEQGGSLLVMIDPKTEPGLNEVLDKWGVKIDDRLAIDATGSGRLVGLGPTVPIVREYGEHPITQEFNNGISFYPLARPVETRTVEGITESPLIWTEAESWAETNLASRELEFNPDSDRKGPLSLGVALTKPVEVEVYQTSSPTSEAAENTAETSEETTAETPETSEETTAETPETSEEATAETTEETPETPETSEETTAETTAETPETSEETTAETTAETPEETTAETTEETTETTEARLVVLGNSQFATNGWFEQQLNGDMFINTVSWLSKPDQVTLSIRPKPVTNRRIAMTPVLGRSISWAALVILPLFGLITAAILWWRRR</sequence>
<protein>
    <submittedName>
        <fullName evidence="5">Uncharacterized protein</fullName>
    </submittedName>
</protein>